<keyword evidence="5 9" id="KW-1133">Transmembrane helix</keyword>
<comment type="subcellular location">
    <subcellularLocation>
        <location evidence="1">Membrane</location>
        <topology evidence="1">Multi-pass membrane protein</topology>
    </subcellularLocation>
</comment>
<dbReference type="GO" id="GO:0016020">
    <property type="term" value="C:membrane"/>
    <property type="evidence" value="ECO:0007669"/>
    <property type="project" value="UniProtKB-SubCell"/>
</dbReference>
<feature type="transmembrane region" description="Helical" evidence="9">
    <location>
        <begin position="197"/>
        <end position="216"/>
    </location>
</feature>
<keyword evidence="6" id="KW-0560">Oxidoreductase</keyword>
<name>A0A7R9MIP4_9ACAR</name>
<dbReference type="Pfam" id="PF02544">
    <property type="entry name" value="Steroid_dh"/>
    <property type="match status" value="1"/>
</dbReference>
<dbReference type="Proteomes" id="UP000728032">
    <property type="component" value="Unassembled WGS sequence"/>
</dbReference>
<dbReference type="GO" id="GO:0042761">
    <property type="term" value="P:very long-chain fatty acid biosynthetic process"/>
    <property type="evidence" value="ECO:0007669"/>
    <property type="project" value="TreeGrafter"/>
</dbReference>
<dbReference type="OrthoDB" id="540503at2759"/>
<dbReference type="PANTHER" id="PTHR10556">
    <property type="entry name" value="3-OXO-5-ALPHA-STEROID 4-DEHYDROGENASE"/>
    <property type="match status" value="1"/>
</dbReference>
<feature type="transmembrane region" description="Helical" evidence="9">
    <location>
        <begin position="124"/>
        <end position="147"/>
    </location>
</feature>
<keyword evidence="12" id="KW-1185">Reference proteome</keyword>
<dbReference type="InterPro" id="IPR001104">
    <property type="entry name" value="3-oxo-5_a-steroid_4-DH_C"/>
</dbReference>
<feature type="domain" description="3-oxo-5-alpha-steroid 4-dehydrogenase C-terminal" evidence="10">
    <location>
        <begin position="87"/>
        <end position="240"/>
    </location>
</feature>
<evidence type="ECO:0000256" key="4">
    <source>
        <dbReference type="ARBA" id="ARBA00022692"/>
    </source>
</evidence>
<evidence type="ECO:0000256" key="2">
    <source>
        <dbReference type="ARBA" id="ARBA00007742"/>
    </source>
</evidence>
<dbReference type="PANTHER" id="PTHR10556:SF28">
    <property type="entry name" value="VERY-LONG-CHAIN ENOYL-COA REDUCTASE"/>
    <property type="match status" value="1"/>
</dbReference>
<feature type="transmembrane region" description="Helical" evidence="9">
    <location>
        <begin position="92"/>
        <end position="112"/>
    </location>
</feature>
<feature type="transmembrane region" description="Helical" evidence="9">
    <location>
        <begin position="21"/>
        <end position="39"/>
    </location>
</feature>
<gene>
    <name evidence="11" type="ORF">ONB1V03_LOCUS17531</name>
</gene>
<keyword evidence="8 9" id="KW-0472">Membrane</keyword>
<keyword evidence="4 9" id="KW-0812">Transmembrane</keyword>
<dbReference type="AlphaFoldDB" id="A0A7R9MIP4"/>
<accession>A0A7R9MIP4</accession>
<sequence>TLDLQKGRLLYVKDLGPQIGWKTVFLWEYFGPLVAYMISYSRPVWLYGAKAGAPMNYAVHIAAICWTIHYAKRLLETLFVHRFSHSTMPFTNLFKNCSYYWGFAFYIGYYVNHPLYTEPYFGRLQVYSSLIAFLLFEAGNLSIHLALRDLRPEGSTERKIPVPTGNPFTFLFRYVSCPNYAYEWYSWAAFTVMTQCLPAGMFTAAGFAQMAIWALAKHRNYKKEFPNYPRGRKAIVPFLL</sequence>
<organism evidence="11">
    <name type="scientific">Oppiella nova</name>
    <dbReference type="NCBI Taxonomy" id="334625"/>
    <lineage>
        <taxon>Eukaryota</taxon>
        <taxon>Metazoa</taxon>
        <taxon>Ecdysozoa</taxon>
        <taxon>Arthropoda</taxon>
        <taxon>Chelicerata</taxon>
        <taxon>Arachnida</taxon>
        <taxon>Acari</taxon>
        <taxon>Acariformes</taxon>
        <taxon>Sarcoptiformes</taxon>
        <taxon>Oribatida</taxon>
        <taxon>Brachypylina</taxon>
        <taxon>Oppioidea</taxon>
        <taxon>Oppiidae</taxon>
        <taxon>Oppiella</taxon>
    </lineage>
</organism>
<evidence type="ECO:0000313" key="12">
    <source>
        <dbReference type="Proteomes" id="UP000728032"/>
    </source>
</evidence>
<protein>
    <recommendedName>
        <fullName evidence="10">3-oxo-5-alpha-steroid 4-dehydrogenase C-terminal domain-containing protein</fullName>
    </recommendedName>
</protein>
<feature type="non-terminal residue" evidence="11">
    <location>
        <position position="1"/>
    </location>
</feature>
<keyword evidence="7" id="KW-0443">Lipid metabolism</keyword>
<evidence type="ECO:0000256" key="9">
    <source>
        <dbReference type="SAM" id="Phobius"/>
    </source>
</evidence>
<dbReference type="InterPro" id="IPR039357">
    <property type="entry name" value="SRD5A/TECR"/>
</dbReference>
<evidence type="ECO:0000256" key="1">
    <source>
        <dbReference type="ARBA" id="ARBA00004141"/>
    </source>
</evidence>
<dbReference type="EMBL" id="CAJPVJ010021972">
    <property type="protein sequence ID" value="CAG2178105.1"/>
    <property type="molecule type" value="Genomic_DNA"/>
</dbReference>
<dbReference type="GO" id="GO:0016627">
    <property type="term" value="F:oxidoreductase activity, acting on the CH-CH group of donors"/>
    <property type="evidence" value="ECO:0007669"/>
    <property type="project" value="InterPro"/>
</dbReference>
<evidence type="ECO:0000259" key="10">
    <source>
        <dbReference type="Pfam" id="PF02544"/>
    </source>
</evidence>
<evidence type="ECO:0000256" key="7">
    <source>
        <dbReference type="ARBA" id="ARBA00023098"/>
    </source>
</evidence>
<comment type="similarity">
    <text evidence="2">Belongs to the steroid 5-alpha reductase family.</text>
</comment>
<evidence type="ECO:0000256" key="3">
    <source>
        <dbReference type="ARBA" id="ARBA00022516"/>
    </source>
</evidence>
<evidence type="ECO:0000256" key="8">
    <source>
        <dbReference type="ARBA" id="ARBA00023136"/>
    </source>
</evidence>
<evidence type="ECO:0000313" key="11">
    <source>
        <dbReference type="EMBL" id="CAD7660969.1"/>
    </source>
</evidence>
<proteinExistence type="inferred from homology"/>
<keyword evidence="3" id="KW-0444">Lipid biosynthesis</keyword>
<reference evidence="11" key="1">
    <citation type="submission" date="2020-11" db="EMBL/GenBank/DDBJ databases">
        <authorList>
            <person name="Tran Van P."/>
        </authorList>
    </citation>
    <scope>NUCLEOTIDE SEQUENCE</scope>
</reference>
<dbReference type="PROSITE" id="PS50244">
    <property type="entry name" value="S5A_REDUCTASE"/>
    <property type="match status" value="1"/>
</dbReference>
<evidence type="ECO:0000256" key="6">
    <source>
        <dbReference type="ARBA" id="ARBA00023002"/>
    </source>
</evidence>
<evidence type="ECO:0000256" key="5">
    <source>
        <dbReference type="ARBA" id="ARBA00022989"/>
    </source>
</evidence>
<feature type="transmembrane region" description="Helical" evidence="9">
    <location>
        <begin position="51"/>
        <end position="71"/>
    </location>
</feature>
<dbReference type="EMBL" id="OC936797">
    <property type="protein sequence ID" value="CAD7660969.1"/>
    <property type="molecule type" value="Genomic_DNA"/>
</dbReference>